<dbReference type="PANTHER" id="PTHR45784:SF3">
    <property type="entry name" value="C-TYPE LECTIN DOMAIN FAMILY 4 MEMBER K-LIKE-RELATED"/>
    <property type="match status" value="1"/>
</dbReference>
<gene>
    <name evidence="3" type="ORF">HF521_013105</name>
</gene>
<accession>A0A8T0AF81</accession>
<name>A0A8T0AF81_SILME</name>
<feature type="domain" description="C-type lectin" evidence="2">
    <location>
        <begin position="197"/>
        <end position="317"/>
    </location>
</feature>
<dbReference type="SMART" id="SM00034">
    <property type="entry name" value="CLECT"/>
    <property type="match status" value="7"/>
</dbReference>
<evidence type="ECO:0000313" key="4">
    <source>
        <dbReference type="Proteomes" id="UP000606274"/>
    </source>
</evidence>
<dbReference type="Proteomes" id="UP000606274">
    <property type="component" value="Unassembled WGS sequence"/>
</dbReference>
<protein>
    <recommendedName>
        <fullName evidence="2">C-type lectin domain-containing protein</fullName>
    </recommendedName>
</protein>
<feature type="domain" description="C-type lectin" evidence="2">
    <location>
        <begin position="80"/>
        <end position="187"/>
    </location>
</feature>
<reference evidence="3" key="1">
    <citation type="submission" date="2020-08" db="EMBL/GenBank/DDBJ databases">
        <title>Chromosome-level assembly of Southern catfish (Silurus meridionalis) provides insights into visual adaptation to the nocturnal and benthic lifestyles.</title>
        <authorList>
            <person name="Zhang Y."/>
            <person name="Wang D."/>
            <person name="Peng Z."/>
        </authorList>
    </citation>
    <scope>NUCLEOTIDE SEQUENCE</scope>
    <source>
        <strain evidence="3">SWU-2019-XX</strain>
        <tissue evidence="3">Muscle</tissue>
    </source>
</reference>
<dbReference type="AlphaFoldDB" id="A0A8T0AF81"/>
<feature type="domain" description="C-type lectin" evidence="2">
    <location>
        <begin position="803"/>
        <end position="910"/>
    </location>
</feature>
<evidence type="ECO:0000256" key="1">
    <source>
        <dbReference type="ARBA" id="ARBA00023157"/>
    </source>
</evidence>
<dbReference type="InterPro" id="IPR018378">
    <property type="entry name" value="C-type_lectin_CS"/>
</dbReference>
<organism evidence="3 4">
    <name type="scientific">Silurus meridionalis</name>
    <name type="common">Southern catfish</name>
    <name type="synonym">Silurus soldatovi meridionalis</name>
    <dbReference type="NCBI Taxonomy" id="175797"/>
    <lineage>
        <taxon>Eukaryota</taxon>
        <taxon>Metazoa</taxon>
        <taxon>Chordata</taxon>
        <taxon>Craniata</taxon>
        <taxon>Vertebrata</taxon>
        <taxon>Euteleostomi</taxon>
        <taxon>Actinopterygii</taxon>
        <taxon>Neopterygii</taxon>
        <taxon>Teleostei</taxon>
        <taxon>Ostariophysi</taxon>
        <taxon>Siluriformes</taxon>
        <taxon>Siluridae</taxon>
        <taxon>Silurus</taxon>
    </lineage>
</organism>
<dbReference type="CDD" id="cd00037">
    <property type="entry name" value="CLECT"/>
    <property type="match status" value="3"/>
</dbReference>
<evidence type="ECO:0000259" key="2">
    <source>
        <dbReference type="PROSITE" id="PS50041"/>
    </source>
</evidence>
<keyword evidence="4" id="KW-1185">Reference proteome</keyword>
<dbReference type="PANTHER" id="PTHR45784">
    <property type="entry name" value="C-TYPE LECTIN DOMAIN FAMILY 20 MEMBER A-RELATED"/>
    <property type="match status" value="1"/>
</dbReference>
<dbReference type="EMBL" id="JABFDY010000024">
    <property type="protein sequence ID" value="KAF7689752.1"/>
    <property type="molecule type" value="Genomic_DNA"/>
</dbReference>
<dbReference type="InterPro" id="IPR016187">
    <property type="entry name" value="CTDL_fold"/>
</dbReference>
<comment type="caution">
    <text evidence="3">The sequence shown here is derived from an EMBL/GenBank/DDBJ whole genome shotgun (WGS) entry which is preliminary data.</text>
</comment>
<evidence type="ECO:0000313" key="3">
    <source>
        <dbReference type="EMBL" id="KAF7689752.1"/>
    </source>
</evidence>
<proteinExistence type="predicted"/>
<feature type="domain" description="C-type lectin" evidence="2">
    <location>
        <begin position="685"/>
        <end position="791"/>
    </location>
</feature>
<dbReference type="SUPFAM" id="SSF56436">
    <property type="entry name" value="C-type lectin-like"/>
    <property type="match status" value="8"/>
</dbReference>
<feature type="domain" description="C-type lectin" evidence="2">
    <location>
        <begin position="321"/>
        <end position="432"/>
    </location>
</feature>
<dbReference type="Pfam" id="PF00059">
    <property type="entry name" value="Lectin_C"/>
    <property type="match status" value="8"/>
</dbReference>
<dbReference type="PROSITE" id="PS50041">
    <property type="entry name" value="C_TYPE_LECTIN_2"/>
    <property type="match status" value="8"/>
</dbReference>
<feature type="domain" description="C-type lectin" evidence="2">
    <location>
        <begin position="566"/>
        <end position="678"/>
    </location>
</feature>
<dbReference type="InterPro" id="IPR001304">
    <property type="entry name" value="C-type_lectin-like"/>
</dbReference>
<dbReference type="Gene3D" id="3.10.100.10">
    <property type="entry name" value="Mannose-Binding Protein A, subunit A"/>
    <property type="match status" value="8"/>
</dbReference>
<feature type="domain" description="C-type lectin" evidence="2">
    <location>
        <begin position="440"/>
        <end position="551"/>
    </location>
</feature>
<feature type="domain" description="C-type lectin" evidence="2">
    <location>
        <begin position="11"/>
        <end position="68"/>
    </location>
</feature>
<keyword evidence="1" id="KW-1015">Disulfide bond</keyword>
<dbReference type="PROSITE" id="PS00615">
    <property type="entry name" value="C_TYPE_LECTIN_1"/>
    <property type="match status" value="5"/>
</dbReference>
<sequence length="915" mass="107221">MSVMSVSVRAWIGLFSISWKWSDQSNSSFRSWSSGKPSGGFSCAALNKSEQLYWSDVNCSQNLPFICHEKFLILIKMNLSWWEALNYCRNHHHDLVSVRSEEMQLWVKEVIQNATSEHVWLGLRHDCAQRIWFWVYGSMICYQNWAPGYGTWNEDCSQEKRSGAVQAGGTQQWIDLPESYKLNFICSTYDVCGVPAYIPHRYHFVNENKTWSEAQTYCRDKYTDLATISNMDEMKKLNITLKIESEKLAWIGLKSESVGEWKWSLADQTFYRGGDTYRNWSSGEPNNNGGNEHCVDIAKTGFWFDIRCDLMLPFVCYEGKNSRDNYTFIHETKTWYEAQTFCREKYTDLVSVRNQTENELITNLIQTAVKDYGVWIGLYNDSWKWSDQSNSSFRYWSSDKPRDDLKCAAVSGSEQHYWSDLSCTEQLPFICHEKFLILIKENLSWWEALNYCRNHHHDLVSVRSEEMQLWLKEVIQNASSEHVWLGLRHDCAQRIWFWVYGSMICYQNWAPGYGTWNEDCSQEKRSGAVQAGGTQQWIDLPESYKLNFICSTYDVCGVTVNIPHRYHFVNENKTWSEAQTYCRGKYTDLATISNMDEMKKLNITLKKEPANLAWIGLKSESVGEWKWSQTFYKGGDTYRNWSSGEPNNAGGNDHCAVIAKNGFWYDYRCDLMLPFVCYDGKNSIYLFVQIKKRTWYEAQTFCRENYTDLVSVRNQAGNELIRNLTRNSVNNRSWIGLFNDSWKWSDQSKSSFRYWSSDKPRDDLKCAAVSGSEQHYWSDVSCTEQLPFICHEKFLILIKMNLSWWEALNYCRNHHHDLVSVRSEEMQLWVKDVAQKASTEHVWLGLRHDCVQRIWFWVYGSMICYQNWAPGYGTWNEDCSQEKRSGAVQAGGTQQWIDLPESYKLNFICSTYDGE</sequence>
<dbReference type="InterPro" id="IPR016186">
    <property type="entry name" value="C-type_lectin-like/link_sf"/>
</dbReference>